<protein>
    <submittedName>
        <fullName evidence="1">RxLR effector candidate protein</fullName>
    </submittedName>
</protein>
<accession>A0A090B8Q2</accession>
<sequence>MWSDTFRFSRGNAEKGFIPIGISMLYRGVVLGRSDTSAQTICDWFFALTSTPVLCVEAFAKKGATLFDPHIWQVIFAGTECPPEILEKRKLRIEGDGILATEAFLRRPQTTSRPP</sequence>
<dbReference type="AlphaFoldDB" id="A0A090B8Q2"/>
<name>A0A090B8Q2_HYAAE</name>
<reference evidence="1" key="1">
    <citation type="journal article" date="2014" name="PLoS Pathog.">
        <title>Expression profiling during Arabidopsis/downy mildew interaction reveals a highly-expressed effector that attenuates responses to salicylic acid.</title>
        <authorList>
            <person name="Asai S."/>
            <person name="Rallapalli G."/>
            <person name="Piquerez S.J.M."/>
            <person name="Caillaud M.C."/>
            <person name="Furzer O.J."/>
            <person name="Ishaque N."/>
            <person name="Wirthmueller L."/>
            <person name="Fabro G."/>
            <person name="Shirasu K."/>
            <person name="Jones J.D.G."/>
        </authorList>
    </citation>
    <scope>NUCLEOTIDE SEQUENCE</scope>
    <source>
        <strain evidence="1">Emoy2</strain>
    </source>
</reference>
<organism evidence="1">
    <name type="scientific">Hyaloperonospora arabidopsidis (strain Emoy2)</name>
    <name type="common">Downy mildew agent</name>
    <name type="synonym">Peronospora arabidopsidis</name>
    <dbReference type="NCBI Taxonomy" id="559515"/>
    <lineage>
        <taxon>Eukaryota</taxon>
        <taxon>Sar</taxon>
        <taxon>Stramenopiles</taxon>
        <taxon>Oomycota</taxon>
        <taxon>Peronosporomycetes</taxon>
        <taxon>Peronosporales</taxon>
        <taxon>Peronosporaceae</taxon>
        <taxon>Hyaloperonospora</taxon>
    </lineage>
</organism>
<proteinExistence type="evidence at transcript level"/>
<evidence type="ECO:0000313" key="1">
    <source>
        <dbReference type="EMBL" id="BAP69001.1"/>
    </source>
</evidence>
<dbReference type="EMBL" id="AB922425">
    <property type="protein sequence ID" value="BAP69001.1"/>
    <property type="molecule type" value="mRNA"/>
</dbReference>
<gene>
    <name evidence="1" type="primary">HaRxLL119b</name>
</gene>